<feature type="compositionally biased region" description="Low complexity" evidence="1">
    <location>
        <begin position="226"/>
        <end position="240"/>
    </location>
</feature>
<comment type="caution">
    <text evidence="2">The sequence shown here is derived from an EMBL/GenBank/DDBJ whole genome shotgun (WGS) entry which is preliminary data.</text>
</comment>
<feature type="compositionally biased region" description="Basic and acidic residues" evidence="1">
    <location>
        <begin position="1"/>
        <end position="21"/>
    </location>
</feature>
<gene>
    <name evidence="2" type="ORF">NDU88_003990</name>
</gene>
<feature type="compositionally biased region" description="Polar residues" evidence="1">
    <location>
        <begin position="262"/>
        <end position="274"/>
    </location>
</feature>
<proteinExistence type="predicted"/>
<feature type="compositionally biased region" description="Basic residues" evidence="1">
    <location>
        <begin position="204"/>
        <end position="215"/>
    </location>
</feature>
<keyword evidence="3" id="KW-1185">Reference proteome</keyword>
<evidence type="ECO:0000313" key="3">
    <source>
        <dbReference type="Proteomes" id="UP001066276"/>
    </source>
</evidence>
<accession>A0AAV7LIL2</accession>
<reference evidence="2" key="1">
    <citation type="journal article" date="2022" name="bioRxiv">
        <title>Sequencing and chromosome-scale assembly of the giantPleurodeles waltlgenome.</title>
        <authorList>
            <person name="Brown T."/>
            <person name="Elewa A."/>
            <person name="Iarovenko S."/>
            <person name="Subramanian E."/>
            <person name="Araus A.J."/>
            <person name="Petzold A."/>
            <person name="Susuki M."/>
            <person name="Suzuki K.-i.T."/>
            <person name="Hayashi T."/>
            <person name="Toyoda A."/>
            <person name="Oliveira C."/>
            <person name="Osipova E."/>
            <person name="Leigh N.D."/>
            <person name="Simon A."/>
            <person name="Yun M.H."/>
        </authorList>
    </citation>
    <scope>NUCLEOTIDE SEQUENCE</scope>
    <source>
        <strain evidence="2">20211129_DDA</strain>
        <tissue evidence="2">Liver</tissue>
    </source>
</reference>
<feature type="compositionally biased region" description="Polar residues" evidence="1">
    <location>
        <begin position="180"/>
        <end position="191"/>
    </location>
</feature>
<organism evidence="2 3">
    <name type="scientific">Pleurodeles waltl</name>
    <name type="common">Iberian ribbed newt</name>
    <dbReference type="NCBI Taxonomy" id="8319"/>
    <lineage>
        <taxon>Eukaryota</taxon>
        <taxon>Metazoa</taxon>
        <taxon>Chordata</taxon>
        <taxon>Craniata</taxon>
        <taxon>Vertebrata</taxon>
        <taxon>Euteleostomi</taxon>
        <taxon>Amphibia</taxon>
        <taxon>Batrachia</taxon>
        <taxon>Caudata</taxon>
        <taxon>Salamandroidea</taxon>
        <taxon>Salamandridae</taxon>
        <taxon>Pleurodelinae</taxon>
        <taxon>Pleurodeles</taxon>
    </lineage>
</organism>
<dbReference type="AlphaFoldDB" id="A0AAV7LIL2"/>
<feature type="compositionally biased region" description="Polar residues" evidence="1">
    <location>
        <begin position="311"/>
        <end position="336"/>
    </location>
</feature>
<evidence type="ECO:0000313" key="2">
    <source>
        <dbReference type="EMBL" id="KAJ1090862.1"/>
    </source>
</evidence>
<feature type="region of interest" description="Disordered" evidence="1">
    <location>
        <begin position="1"/>
        <end position="27"/>
    </location>
</feature>
<dbReference type="Proteomes" id="UP001066276">
    <property type="component" value="Chromosome 11"/>
</dbReference>
<evidence type="ECO:0000256" key="1">
    <source>
        <dbReference type="SAM" id="MobiDB-lite"/>
    </source>
</evidence>
<sequence>MPDSGRHERGGVVGRAHEGGGQRHKNHNIVQFDTVQSEGVFREEGWDALNNTLTAITNATIFNTDKLDIRIEILQCLATTTMAIDNKLDKLNALIRRAQSHMEADKGLVNQTYQCHCSPILDKLQELPSVMSIIVTDLKQELLQLGNVKQLPQCPQGANSQQKRASIHTAQDAASPVQALGSSVNGPNQEHTITKGPFIPVLSRKNKKHLRKMHNKTVMDPEIKYSHPSSHGNHSSPRGNPRAKQKQFTGKKECAAAAQLGDSKSPTTTGQQLSLLPRSNPPRQQEEERTGQIGHRIMGTFGPTIRIEDSNGLQSNCSGPKTQTQSATPEVTTQLPSMEKSDGSGLNHRSIPSSKTHLKRTSEQEHIKNQLHPDQFEALA</sequence>
<name>A0AAV7LIL2_PLEWA</name>
<dbReference type="EMBL" id="JANPWB010000015">
    <property type="protein sequence ID" value="KAJ1090862.1"/>
    <property type="molecule type" value="Genomic_DNA"/>
</dbReference>
<protein>
    <submittedName>
        <fullName evidence="2">Uncharacterized protein</fullName>
    </submittedName>
</protein>
<feature type="region of interest" description="Disordered" evidence="1">
    <location>
        <begin position="153"/>
        <end position="380"/>
    </location>
</feature>